<keyword evidence="13" id="KW-1185">Reference proteome</keyword>
<dbReference type="InterPro" id="IPR055455">
    <property type="entry name" value="HEAT_PSME4"/>
</dbReference>
<dbReference type="Pfam" id="PF11919">
    <property type="entry name" value="PSME4_C"/>
    <property type="match status" value="1"/>
</dbReference>
<dbReference type="SUPFAM" id="SSF48371">
    <property type="entry name" value="ARM repeat"/>
    <property type="match status" value="1"/>
</dbReference>
<keyword evidence="5" id="KW-0677">Repeat</keyword>
<dbReference type="EMBL" id="JANBOH010000112">
    <property type="protein sequence ID" value="KAJ1645309.1"/>
    <property type="molecule type" value="Genomic_DNA"/>
</dbReference>
<evidence type="ECO:0000313" key="13">
    <source>
        <dbReference type="Proteomes" id="UP001145021"/>
    </source>
</evidence>
<evidence type="ECO:0000256" key="4">
    <source>
        <dbReference type="ARBA" id="ARBA00022490"/>
    </source>
</evidence>
<dbReference type="InterPro" id="IPR035309">
    <property type="entry name" value="PSME4"/>
</dbReference>
<protein>
    <submittedName>
        <fullName evidence="12">Proteasome activator BLM10</fullName>
    </submittedName>
</protein>
<reference evidence="12" key="1">
    <citation type="submission" date="2022-07" db="EMBL/GenBank/DDBJ databases">
        <title>Phylogenomic reconstructions and comparative analyses of Kickxellomycotina fungi.</title>
        <authorList>
            <person name="Reynolds N.K."/>
            <person name="Stajich J.E."/>
            <person name="Barry K."/>
            <person name="Grigoriev I.V."/>
            <person name="Crous P."/>
            <person name="Smith M.E."/>
        </authorList>
    </citation>
    <scope>NUCLEOTIDE SEQUENCE</scope>
    <source>
        <strain evidence="12">NBRC 105413</strain>
    </source>
</reference>
<dbReference type="InterPro" id="IPR032430">
    <property type="entry name" value="Blm10_mid"/>
</dbReference>
<feature type="domain" description="Proteasome activator complex subunit 4 C-terminal" evidence="9">
    <location>
        <begin position="1782"/>
        <end position="1868"/>
    </location>
</feature>
<evidence type="ECO:0000259" key="11">
    <source>
        <dbReference type="Pfam" id="PF23096"/>
    </source>
</evidence>
<keyword evidence="6" id="KW-0227">DNA damage</keyword>
<dbReference type="GO" id="GO:0016504">
    <property type="term" value="F:peptidase activator activity"/>
    <property type="evidence" value="ECO:0007669"/>
    <property type="project" value="InterPro"/>
</dbReference>
<dbReference type="Pfam" id="PF23096">
    <property type="entry name" value="HEAT_PSME4"/>
    <property type="match status" value="1"/>
</dbReference>
<keyword evidence="7" id="KW-0234">DNA repair</keyword>
<evidence type="ECO:0000256" key="8">
    <source>
        <dbReference type="ARBA" id="ARBA00023242"/>
    </source>
</evidence>
<keyword evidence="8" id="KW-0539">Nucleus</keyword>
<dbReference type="GO" id="GO:0005829">
    <property type="term" value="C:cytosol"/>
    <property type="evidence" value="ECO:0007669"/>
    <property type="project" value="TreeGrafter"/>
</dbReference>
<evidence type="ECO:0000256" key="2">
    <source>
        <dbReference type="ARBA" id="ARBA00004496"/>
    </source>
</evidence>
<dbReference type="Pfam" id="PF16507">
    <property type="entry name" value="HEAT_PSME4_mid"/>
    <property type="match status" value="1"/>
</dbReference>
<proteinExistence type="inferred from homology"/>
<organism evidence="12 13">
    <name type="scientific">Coemansia asiatica</name>
    <dbReference type="NCBI Taxonomy" id="1052880"/>
    <lineage>
        <taxon>Eukaryota</taxon>
        <taxon>Fungi</taxon>
        <taxon>Fungi incertae sedis</taxon>
        <taxon>Zoopagomycota</taxon>
        <taxon>Kickxellomycotina</taxon>
        <taxon>Kickxellomycetes</taxon>
        <taxon>Kickxellales</taxon>
        <taxon>Kickxellaceae</taxon>
        <taxon>Coemansia</taxon>
    </lineage>
</organism>
<feature type="domain" description="Proteasome activator complex subunit 4-like HEAT repeat-like" evidence="11">
    <location>
        <begin position="1280"/>
        <end position="1486"/>
    </location>
</feature>
<sequence>MRLDEVNWAKHLPYARGTEAEDFERELVVQLKLCTLGGNQAAFNYVDVSLPQRIRICRLLYELVASQSLDLGLFCACCSALTRLLRRETRLTIEDLSLDWRKMYDLIRNLTFPRSWQDNLIQNRTKLKNAVELVCTVNRFFPPTAAREVLEELLPQIQFNSMDWQLLVVQMINLFVPTTRAPKGFELGDKDKPERWLPTIFSLWSFNLRMSGYDAYFMSLVTCLAMEQKGAFKLTNQQIRFAFASGLHFFNLPVTRGSASLPRSVTTSLTDTSHFYQLPQGGSLPLSEERAHTFARFIVYTMYDEEAGGTLELFEQLVQMIEPFYHPSNNGSWSGILSRFLRNLAKELLERVRSEAEPDCEVPESMRLTRRMRRRFVVSTRTLAMLLLFSKGEDSVTMSHSTLKHLAEVEPDLIFSPLLDTLYTAIDSVTETHRMISAMRALAKLASTLSNFALYPEGAQHVAPLLVLTLPGIDVNDPTKAWFALTFICNLCLNGVVLRELSTSGDMPMVSSKDSDAVSVLDDDNVIDNVPNPDMDYIEWLTRESTAQFESWIDQYLRRVFVLVDNMSSSIDSSDSNASSFTSSDFGLQMMVAHTTEVVLLQCSERYYPMVTRLITNFATSISSLSAVDGMCRIVYAFASALPEQALRALVPICCERVAEEVSNGVGSQASLSKRTQSHSETTLIWYMSILSTLADCQCGQLLVRYKDMIRSTIELVLDKCLSRHIYTIASTTLYNMIGCLTRVYPERGRSVSAEVWTDPEFQENHFRFWGQYAQVDSDDFKIKWHIASQEEIGCALEIMRGVISPLIRSLESLLENKSEAASGNNNPDNVRMHRLLVALRYSIRCFGALIPPSSSPIANEDLISAIVEESDARNMPPRFLLDRQVEAGYLFSEGSVEHKELLAMREDIGKVTAKALVFMTESNEDDVENIKALVLLAQCYMCNFGIDRAMYASYRRAWSFGLESFTLDNKKTAIPRYFATRRVMFVQASRMLHNARFGHASSLENEIASRMAHFCLSQYSEVRDYAVSALDDITALLPVLKYPLIPRFLAELSASESSDPERMTGALRVLDTQSMRRTCLRDWRFFPQLVLALCRAQHEDKPQVKKLVRSTAVAQVVHVAAPQAVEKLDSNIRELVGHLGGPQSDEASVLRLREKCQEQYLFASAENSQLIDALVDILRDAGTTWRFAAIAGYYLDQLSSVKTPLTPRVVTTLADNLTSDLVLFRESAAIYLTQLVSRIKHRSKPDTELYTARTSKLDRDYADLCERAVSGNQDALDAPFLDSPSVGWLAWPHATHVFPQPSPGTSVAYESIDPEYRGAYDAVRAAIFSAEKWERIARLFSLECVRSPEEDSFGVPRAALHDQLFSLFGVSLLEQAWPSIEKLAMDFERIGAQRAAAEMIAGLIRGSKHWGKDALARMWELLIPLLTLVFARLRPDTLRFWQVCLQYSAARRDPRRYLPLIELIVYTNSFDPQAEAPFAEASKLELMRVLLSCWDWRIASTIVASRPRLMDALAHPYKQVRDVAGIVMYMLSSSEFSVSYQCVEMAIDDFARYGSTGRDFSHWGGTQRTYNMIRDMTAKVDAWKEEHIPSNEGTSNYIRGSKTLLTFFLTSFGYCSRRLAIEHIPTILPIFSVLQEQHDDEDVARLANAVMQFFSQVLYTAEISEGVANKILALLDESSAMWHVIHKTLPLLCTLTFSNRFTLSREVRMRIMDTTAAFLEHEQIEVRQSASSSLTSLIKCASNKVMTDINSKFSAKLKTRLPRVRYGKPPKNPAAYSKLVLTRHAGVLGLSCLVLAFPYTIPEWMPEVLVLLANCIDDPNPIQNTVQRTFAEFRRTHMDTWHEDRKKFTSSQLEILTDMLVSPCYYA</sequence>
<evidence type="ECO:0000256" key="1">
    <source>
        <dbReference type="ARBA" id="ARBA00004123"/>
    </source>
</evidence>
<dbReference type="GO" id="GO:0070628">
    <property type="term" value="F:proteasome binding"/>
    <property type="evidence" value="ECO:0007669"/>
    <property type="project" value="InterPro"/>
</dbReference>
<evidence type="ECO:0000259" key="10">
    <source>
        <dbReference type="Pfam" id="PF16507"/>
    </source>
</evidence>
<name>A0A9W8CJW6_9FUNG</name>
<keyword evidence="4" id="KW-0963">Cytoplasm</keyword>
<dbReference type="GO" id="GO:0000502">
    <property type="term" value="C:proteasome complex"/>
    <property type="evidence" value="ECO:0007669"/>
    <property type="project" value="UniProtKB-KW"/>
</dbReference>
<dbReference type="PANTHER" id="PTHR32170">
    <property type="entry name" value="PROTEASOME ACTIVATOR COMPLEX SUBUNIT 4"/>
    <property type="match status" value="1"/>
</dbReference>
<dbReference type="GO" id="GO:0010499">
    <property type="term" value="P:proteasomal ubiquitin-independent protein catabolic process"/>
    <property type="evidence" value="ECO:0007669"/>
    <property type="project" value="TreeGrafter"/>
</dbReference>
<dbReference type="Proteomes" id="UP001145021">
    <property type="component" value="Unassembled WGS sequence"/>
</dbReference>
<dbReference type="GO" id="GO:0005634">
    <property type="term" value="C:nucleus"/>
    <property type="evidence" value="ECO:0007669"/>
    <property type="project" value="UniProtKB-SubCell"/>
</dbReference>
<dbReference type="GO" id="GO:0006281">
    <property type="term" value="P:DNA repair"/>
    <property type="evidence" value="ECO:0007669"/>
    <property type="project" value="UniProtKB-KW"/>
</dbReference>
<dbReference type="InterPro" id="IPR016024">
    <property type="entry name" value="ARM-type_fold"/>
</dbReference>
<comment type="similarity">
    <text evidence="3">Belongs to the BLM10 family.</text>
</comment>
<evidence type="ECO:0000256" key="5">
    <source>
        <dbReference type="ARBA" id="ARBA00022737"/>
    </source>
</evidence>
<evidence type="ECO:0000256" key="6">
    <source>
        <dbReference type="ARBA" id="ARBA00022763"/>
    </source>
</evidence>
<keyword evidence="12" id="KW-0647">Proteasome</keyword>
<gene>
    <name evidence="12" type="primary">BLM3</name>
    <name evidence="12" type="ORF">LPJ64_003085</name>
</gene>
<comment type="caution">
    <text evidence="12">The sequence shown here is derived from an EMBL/GenBank/DDBJ whole genome shotgun (WGS) entry which is preliminary data.</text>
</comment>
<feature type="domain" description="Proteasome activator Blm10 middle HEAT repeats region" evidence="10">
    <location>
        <begin position="315"/>
        <end position="846"/>
    </location>
</feature>
<evidence type="ECO:0000256" key="3">
    <source>
        <dbReference type="ARBA" id="ARBA00005739"/>
    </source>
</evidence>
<evidence type="ECO:0000313" key="12">
    <source>
        <dbReference type="EMBL" id="KAJ1645309.1"/>
    </source>
</evidence>
<accession>A0A9W8CJW6</accession>
<dbReference type="PANTHER" id="PTHR32170:SF3">
    <property type="entry name" value="PROTEASOME ACTIVATOR COMPLEX SUBUNIT 4"/>
    <property type="match status" value="1"/>
</dbReference>
<evidence type="ECO:0000256" key="7">
    <source>
        <dbReference type="ARBA" id="ARBA00023204"/>
    </source>
</evidence>
<evidence type="ECO:0000259" key="9">
    <source>
        <dbReference type="Pfam" id="PF11919"/>
    </source>
</evidence>
<dbReference type="InterPro" id="IPR021843">
    <property type="entry name" value="PSME4_C"/>
</dbReference>
<comment type="subcellular location">
    <subcellularLocation>
        <location evidence="2">Cytoplasm</location>
    </subcellularLocation>
    <subcellularLocation>
        <location evidence="1">Nucleus</location>
    </subcellularLocation>
</comment>